<feature type="transmembrane region" description="Helical" evidence="7">
    <location>
        <begin position="70"/>
        <end position="90"/>
    </location>
</feature>
<evidence type="ECO:0000259" key="8">
    <source>
        <dbReference type="PROSITE" id="PS51202"/>
    </source>
</evidence>
<dbReference type="GO" id="GO:0008324">
    <property type="term" value="F:monoatomic cation transmembrane transporter activity"/>
    <property type="evidence" value="ECO:0007669"/>
    <property type="project" value="InterPro"/>
</dbReference>
<keyword evidence="3 7" id="KW-0812">Transmembrane</keyword>
<gene>
    <name evidence="9" type="primary">sac1</name>
    <name evidence="9" type="ordered locus">Bd2145</name>
</gene>
<feature type="transmembrane region" description="Helical" evidence="7">
    <location>
        <begin position="552"/>
        <end position="571"/>
    </location>
</feature>
<feature type="transmembrane region" description="Helical" evidence="7">
    <location>
        <begin position="195"/>
        <end position="214"/>
    </location>
</feature>
<evidence type="ECO:0000256" key="5">
    <source>
        <dbReference type="ARBA" id="ARBA00022989"/>
    </source>
</evidence>
<feature type="domain" description="RCK C-terminal" evidence="8">
    <location>
        <begin position="320"/>
        <end position="404"/>
    </location>
</feature>
<evidence type="ECO:0000256" key="1">
    <source>
        <dbReference type="ARBA" id="ARBA00004141"/>
    </source>
</evidence>
<dbReference type="eggNOG" id="COG0471">
    <property type="taxonomic scope" value="Bacteria"/>
</dbReference>
<dbReference type="STRING" id="264462.Bd2145"/>
<keyword evidence="2" id="KW-0813">Transport</keyword>
<reference evidence="9 10" key="1">
    <citation type="journal article" date="2004" name="Science">
        <title>A predator unmasked: life cycle of Bdellovibrio bacteriovorus from a genomic perspective.</title>
        <authorList>
            <person name="Rendulic S."/>
            <person name="Jagtap P."/>
            <person name="Rosinus A."/>
            <person name="Eppinger M."/>
            <person name="Baar C."/>
            <person name="Lanz C."/>
            <person name="Keller H."/>
            <person name="Lambert C."/>
            <person name="Evans K.J."/>
            <person name="Goesmann A."/>
            <person name="Meyer F."/>
            <person name="Sockett R.E."/>
            <person name="Schuster S.C."/>
        </authorList>
    </citation>
    <scope>NUCLEOTIDE SEQUENCE [LARGE SCALE GENOMIC DNA]</scope>
    <source>
        <strain evidence="10">ATCC 15356 / DSM 50701 / NCIMB 9529 / HD100</strain>
    </source>
</reference>
<dbReference type="Pfam" id="PF02080">
    <property type="entry name" value="TrkA_C"/>
    <property type="match status" value="2"/>
</dbReference>
<feature type="transmembrane region" description="Helical" evidence="7">
    <location>
        <begin position="12"/>
        <end position="34"/>
    </location>
</feature>
<accession>Q6ML72</accession>
<evidence type="ECO:0000256" key="6">
    <source>
        <dbReference type="ARBA" id="ARBA00023136"/>
    </source>
</evidence>
<keyword evidence="4" id="KW-0677">Repeat</keyword>
<dbReference type="KEGG" id="bba:Bd2145"/>
<dbReference type="AlphaFoldDB" id="Q6ML72"/>
<dbReference type="InterPro" id="IPR004680">
    <property type="entry name" value="Cit_transptr-like_dom"/>
</dbReference>
<name>Q6ML72_BDEBA</name>
<organism evidence="9 10">
    <name type="scientific">Bdellovibrio bacteriovorus (strain ATCC 15356 / DSM 50701 / NCIMB 9529 / HD100)</name>
    <dbReference type="NCBI Taxonomy" id="264462"/>
    <lineage>
        <taxon>Bacteria</taxon>
        <taxon>Pseudomonadati</taxon>
        <taxon>Bdellovibrionota</taxon>
        <taxon>Bdellovibrionia</taxon>
        <taxon>Bdellovibrionales</taxon>
        <taxon>Pseudobdellovibrionaceae</taxon>
        <taxon>Bdellovibrio</taxon>
    </lineage>
</organism>
<dbReference type="PROSITE" id="PS51202">
    <property type="entry name" value="RCK_C"/>
    <property type="match status" value="2"/>
</dbReference>
<comment type="subcellular location">
    <subcellularLocation>
        <location evidence="1">Membrane</location>
        <topology evidence="1">Multi-pass membrane protein</topology>
    </subcellularLocation>
</comment>
<dbReference type="InterPro" id="IPR006037">
    <property type="entry name" value="RCK_C"/>
</dbReference>
<evidence type="ECO:0000256" key="7">
    <source>
        <dbReference type="SAM" id="Phobius"/>
    </source>
</evidence>
<dbReference type="SUPFAM" id="SSF116726">
    <property type="entry name" value="TrkA C-terminal domain-like"/>
    <property type="match status" value="2"/>
</dbReference>
<dbReference type="PANTHER" id="PTHR43652">
    <property type="entry name" value="BASIC AMINO ACID ANTIPORTER YFCC-RELATED"/>
    <property type="match status" value="1"/>
</dbReference>
<dbReference type="EMBL" id="BX842651">
    <property type="protein sequence ID" value="CAE79985.1"/>
    <property type="molecule type" value="Genomic_DNA"/>
</dbReference>
<evidence type="ECO:0000313" key="10">
    <source>
        <dbReference type="Proteomes" id="UP000008080"/>
    </source>
</evidence>
<evidence type="ECO:0000313" key="9">
    <source>
        <dbReference type="EMBL" id="CAE79985.1"/>
    </source>
</evidence>
<feature type="transmembrane region" description="Helical" evidence="7">
    <location>
        <begin position="151"/>
        <end position="175"/>
    </location>
</feature>
<feature type="transmembrane region" description="Helical" evidence="7">
    <location>
        <begin position="110"/>
        <end position="139"/>
    </location>
</feature>
<feature type="domain" description="RCK C-terminal" evidence="8">
    <location>
        <begin position="220"/>
        <end position="305"/>
    </location>
</feature>
<dbReference type="HOGENOM" id="CLU_005170_6_1_7"/>
<keyword evidence="10" id="KW-1185">Reference proteome</keyword>
<protein>
    <submittedName>
        <fullName evidence="9">Sulfur deprivation response regulator</fullName>
    </submittedName>
</protein>
<dbReference type="InterPro" id="IPR051679">
    <property type="entry name" value="DASS-Related_Transporters"/>
</dbReference>
<dbReference type="InterPro" id="IPR036721">
    <property type="entry name" value="RCK_C_sf"/>
</dbReference>
<proteinExistence type="predicted"/>
<dbReference type="Proteomes" id="UP000008080">
    <property type="component" value="Chromosome"/>
</dbReference>
<evidence type="ECO:0000256" key="4">
    <source>
        <dbReference type="ARBA" id="ARBA00022737"/>
    </source>
</evidence>
<feature type="transmembrane region" description="Helical" evidence="7">
    <location>
        <begin position="419"/>
        <end position="437"/>
    </location>
</feature>
<sequence length="612" mass="66373">MKFGFGQGRDHNLWMDLHQIMFLIILALALYLFVSEKLGVDMTALLIILSLAVTRILDPKDAFAGFSSEPALIVVAVFVLSAGLSATGLTDAIGNAVSRVAGKNQWTANLVIMTTVAALSAVTHHLMVTAMMLPIVMRLCREQNLPSSRLLIPMATAASLGTTLTLIGAPAFLLANNVLKHSGEPALRLFSVTPLGAVLVGVGFVLILLLLWVLPKTSGRDQQDEKFRIDELFTELVVPQGSRWAGMALPQFQKETEKLFEVVGLKRNGARISTLEAEVQLQEHDVLLVKTSPDELASMDEKMGLALRTVKKYGEEIVGSEDERSKTAEPMIVQALVLPQSSLVGKSVGEIDFVRTMGVIVIGLWRRGGWLYHELSQVRLREGDLVILWGHEHQLDEINAKYSQILMLFPMNVRPKKRVKAKTAALIMVTSVLVAATETLPPHIAFMMGAVAMVLSKCLSVRQAYESIEVKIFVMIAGVIPLGIAMEKTGLATLSAESLARLIAHWDPWVIMMTFFVAAGLLTQILSDAATTVLIAPIAIVFAKNAGVSPTAAVVCVTVGAVASFLTPIGHHGNLLILGPGNYRFVDFLKIGLPLTALIAVVTSFMSLHLWN</sequence>
<dbReference type="Gene3D" id="3.30.70.1450">
    <property type="entry name" value="Regulator of K+ conductance, C-terminal domain"/>
    <property type="match status" value="2"/>
</dbReference>
<feature type="transmembrane region" description="Helical" evidence="7">
    <location>
        <begin position="511"/>
        <end position="540"/>
    </location>
</feature>
<feature type="transmembrane region" description="Helical" evidence="7">
    <location>
        <begin position="591"/>
        <end position="611"/>
    </location>
</feature>
<evidence type="ECO:0000256" key="2">
    <source>
        <dbReference type="ARBA" id="ARBA00022448"/>
    </source>
</evidence>
<dbReference type="GO" id="GO:0006813">
    <property type="term" value="P:potassium ion transport"/>
    <property type="evidence" value="ECO:0007669"/>
    <property type="project" value="InterPro"/>
</dbReference>
<keyword evidence="5 7" id="KW-1133">Transmembrane helix</keyword>
<dbReference type="eggNOG" id="COG3273">
    <property type="taxonomic scope" value="Bacteria"/>
</dbReference>
<evidence type="ECO:0000256" key="3">
    <source>
        <dbReference type="ARBA" id="ARBA00022692"/>
    </source>
</evidence>
<dbReference type="PANTHER" id="PTHR43652:SF2">
    <property type="entry name" value="BASIC AMINO ACID ANTIPORTER YFCC-RELATED"/>
    <property type="match status" value="1"/>
</dbReference>
<feature type="transmembrane region" description="Helical" evidence="7">
    <location>
        <begin position="40"/>
        <end position="58"/>
    </location>
</feature>
<dbReference type="GO" id="GO:0005886">
    <property type="term" value="C:plasma membrane"/>
    <property type="evidence" value="ECO:0007669"/>
    <property type="project" value="TreeGrafter"/>
</dbReference>
<dbReference type="Pfam" id="PF03600">
    <property type="entry name" value="CitMHS"/>
    <property type="match status" value="1"/>
</dbReference>
<keyword evidence="6 7" id="KW-0472">Membrane</keyword>